<reference evidence="3" key="2">
    <citation type="submission" date="2022-01" db="EMBL/GenBank/DDBJ databases">
        <authorList>
            <person name="Yamashiro T."/>
            <person name="Shiraishi A."/>
            <person name="Satake H."/>
            <person name="Nakayama K."/>
        </authorList>
    </citation>
    <scope>NUCLEOTIDE SEQUENCE</scope>
</reference>
<evidence type="ECO:0000256" key="2">
    <source>
        <dbReference type="SAM" id="Phobius"/>
    </source>
</evidence>
<reference evidence="3" key="1">
    <citation type="journal article" date="2022" name="Int. J. Mol. Sci.">
        <title>Draft Genome of Tanacetum Coccineum: Genomic Comparison of Closely Related Tanacetum-Family Plants.</title>
        <authorList>
            <person name="Yamashiro T."/>
            <person name="Shiraishi A."/>
            <person name="Nakayama K."/>
            <person name="Satake H."/>
        </authorList>
    </citation>
    <scope>NUCLEOTIDE SEQUENCE</scope>
</reference>
<sequence length="100" mass="10607">MSDRYTTLIGVNQIAGMSVALKTFLFLAIIFSMILVISSEAPATNDSSMAHDSVEVEEGKGYHDDDGYYKGGHEGYDDDDTAAKVNVVTPTEDAGAAAVL</sequence>
<name>A0ABQ5BTJ1_9ASTR</name>
<evidence type="ECO:0000313" key="4">
    <source>
        <dbReference type="Proteomes" id="UP001151760"/>
    </source>
</evidence>
<gene>
    <name evidence="3" type="ORF">Tco_0876876</name>
</gene>
<keyword evidence="4" id="KW-1185">Reference proteome</keyword>
<evidence type="ECO:0000313" key="3">
    <source>
        <dbReference type="EMBL" id="GJT18170.1"/>
    </source>
</evidence>
<feature type="transmembrane region" description="Helical" evidence="2">
    <location>
        <begin position="14"/>
        <end position="37"/>
    </location>
</feature>
<protein>
    <submittedName>
        <fullName evidence="3">Uncharacterized protein</fullName>
    </submittedName>
</protein>
<dbReference type="Proteomes" id="UP001151760">
    <property type="component" value="Unassembled WGS sequence"/>
</dbReference>
<organism evidence="3 4">
    <name type="scientific">Tanacetum coccineum</name>
    <dbReference type="NCBI Taxonomy" id="301880"/>
    <lineage>
        <taxon>Eukaryota</taxon>
        <taxon>Viridiplantae</taxon>
        <taxon>Streptophyta</taxon>
        <taxon>Embryophyta</taxon>
        <taxon>Tracheophyta</taxon>
        <taxon>Spermatophyta</taxon>
        <taxon>Magnoliopsida</taxon>
        <taxon>eudicotyledons</taxon>
        <taxon>Gunneridae</taxon>
        <taxon>Pentapetalae</taxon>
        <taxon>asterids</taxon>
        <taxon>campanulids</taxon>
        <taxon>Asterales</taxon>
        <taxon>Asteraceae</taxon>
        <taxon>Asteroideae</taxon>
        <taxon>Anthemideae</taxon>
        <taxon>Anthemidinae</taxon>
        <taxon>Tanacetum</taxon>
    </lineage>
</organism>
<keyword evidence="2" id="KW-0812">Transmembrane</keyword>
<dbReference type="EMBL" id="BQNB010013617">
    <property type="protein sequence ID" value="GJT18170.1"/>
    <property type="molecule type" value="Genomic_DNA"/>
</dbReference>
<feature type="region of interest" description="Disordered" evidence="1">
    <location>
        <begin position="44"/>
        <end position="76"/>
    </location>
</feature>
<proteinExistence type="predicted"/>
<comment type="caution">
    <text evidence="3">The sequence shown here is derived from an EMBL/GenBank/DDBJ whole genome shotgun (WGS) entry which is preliminary data.</text>
</comment>
<keyword evidence="2" id="KW-1133">Transmembrane helix</keyword>
<evidence type="ECO:0000256" key="1">
    <source>
        <dbReference type="SAM" id="MobiDB-lite"/>
    </source>
</evidence>
<keyword evidence="2" id="KW-0472">Membrane</keyword>
<accession>A0ABQ5BTJ1</accession>
<feature type="compositionally biased region" description="Basic and acidic residues" evidence="1">
    <location>
        <begin position="52"/>
        <end position="75"/>
    </location>
</feature>